<dbReference type="PANTHER" id="PTHR43377">
    <property type="entry name" value="BILIVERDIN REDUCTASE A"/>
    <property type="match status" value="1"/>
</dbReference>
<dbReference type="SUPFAM" id="SSF55347">
    <property type="entry name" value="Glyceraldehyde-3-phosphate dehydrogenase-like, C-terminal domain"/>
    <property type="match status" value="1"/>
</dbReference>
<name>A0A1E3WDD6_9HYPH</name>
<dbReference type="InterPro" id="IPR051450">
    <property type="entry name" value="Gfo/Idh/MocA_Oxidoreductases"/>
</dbReference>
<dbReference type="InterPro" id="IPR036291">
    <property type="entry name" value="NAD(P)-bd_dom_sf"/>
</dbReference>
<evidence type="ECO:0000259" key="1">
    <source>
        <dbReference type="Pfam" id="PF01408"/>
    </source>
</evidence>
<feature type="domain" description="Gfo/Idh/MocA-like oxidoreductase N-terminal" evidence="1">
    <location>
        <begin position="5"/>
        <end position="121"/>
    </location>
</feature>
<evidence type="ECO:0000313" key="4">
    <source>
        <dbReference type="Proteomes" id="UP000095042"/>
    </source>
</evidence>
<dbReference type="GO" id="GO:0000166">
    <property type="term" value="F:nucleotide binding"/>
    <property type="evidence" value="ECO:0007669"/>
    <property type="project" value="InterPro"/>
</dbReference>
<dbReference type="InterPro" id="IPR055170">
    <property type="entry name" value="GFO_IDH_MocA-like_dom"/>
</dbReference>
<dbReference type="EMBL" id="LPWD01000046">
    <property type="protein sequence ID" value="ODS03818.1"/>
    <property type="molecule type" value="Genomic_DNA"/>
</dbReference>
<dbReference type="OrthoDB" id="9800846at2"/>
<evidence type="ECO:0000313" key="3">
    <source>
        <dbReference type="EMBL" id="ODS03818.1"/>
    </source>
</evidence>
<dbReference type="InterPro" id="IPR000683">
    <property type="entry name" value="Gfo/Idh/MocA-like_OxRdtase_N"/>
</dbReference>
<dbReference type="AlphaFoldDB" id="A0A1E3WDD6"/>
<dbReference type="SUPFAM" id="SSF51735">
    <property type="entry name" value="NAD(P)-binding Rossmann-fold domains"/>
    <property type="match status" value="1"/>
</dbReference>
<dbReference type="Gene3D" id="3.40.50.720">
    <property type="entry name" value="NAD(P)-binding Rossmann-like Domain"/>
    <property type="match status" value="1"/>
</dbReference>
<protein>
    <submittedName>
        <fullName evidence="3">Uncharacterized protein</fullName>
    </submittedName>
</protein>
<dbReference type="Gene3D" id="3.30.360.10">
    <property type="entry name" value="Dihydrodipicolinate Reductase, domain 2"/>
    <property type="match status" value="1"/>
</dbReference>
<comment type="caution">
    <text evidence="3">The sequence shown here is derived from an EMBL/GenBank/DDBJ whole genome shotgun (WGS) entry which is preliminary data.</text>
</comment>
<evidence type="ECO:0000259" key="2">
    <source>
        <dbReference type="Pfam" id="PF22725"/>
    </source>
</evidence>
<proteinExistence type="predicted"/>
<gene>
    <name evidence="3" type="ORF">AUC71_00555</name>
</gene>
<dbReference type="Pfam" id="PF22725">
    <property type="entry name" value="GFO_IDH_MocA_C3"/>
    <property type="match status" value="1"/>
</dbReference>
<feature type="domain" description="GFO/IDH/MocA-like oxidoreductase" evidence="2">
    <location>
        <begin position="157"/>
        <end position="227"/>
    </location>
</feature>
<sequence>MAEQIRTAVVGAGYFGRFHANHYSKNPDAKLVAVVDADAGRAKAVADEFGAEAVTDHRQILDRVDAVSIAVPTPLHFEVARELIAAGLHVLIEKPITDTVESAKAITALAEERGTVLQVGHIERYSAAYRVISEKIDRPLYLEGYRIAPWKTRGVEVDVILDLMIHDIDMIIGLVGAPVTKVDAVGTGVMGRKIDIANARINFESGCVANVTASRVSYKTERRLRVFAQSNYLNCDLGERKIFGYGLRGDPMTQGLAAITTETIDIPQEDSLANEIASFLDCIKTGKKPFVDGHAGSEALRVAGLINESIDAQLQKVQSWLKPGDVLAAAAKG</sequence>
<accession>A0A1E3WDD6</accession>
<dbReference type="PANTHER" id="PTHR43377:SF1">
    <property type="entry name" value="BILIVERDIN REDUCTASE A"/>
    <property type="match status" value="1"/>
</dbReference>
<keyword evidence="4" id="KW-1185">Reference proteome</keyword>
<dbReference type="RefSeq" id="WP_069622988.1">
    <property type="nucleotide sequence ID" value="NZ_LPWD01000046.1"/>
</dbReference>
<dbReference type="Proteomes" id="UP000095042">
    <property type="component" value="Unassembled WGS sequence"/>
</dbReference>
<dbReference type="Pfam" id="PF01408">
    <property type="entry name" value="GFO_IDH_MocA"/>
    <property type="match status" value="1"/>
</dbReference>
<organism evidence="3 4">
    <name type="scientific">Methyloceanibacter marginalis</name>
    <dbReference type="NCBI Taxonomy" id="1774971"/>
    <lineage>
        <taxon>Bacteria</taxon>
        <taxon>Pseudomonadati</taxon>
        <taxon>Pseudomonadota</taxon>
        <taxon>Alphaproteobacteria</taxon>
        <taxon>Hyphomicrobiales</taxon>
        <taxon>Hyphomicrobiaceae</taxon>
        <taxon>Methyloceanibacter</taxon>
    </lineage>
</organism>
<reference evidence="3 4" key="1">
    <citation type="journal article" date="2016" name="Environ. Microbiol.">
        <title>New Methyloceanibacter diversity from North Sea sediments includes methanotroph containing solely the soluble methane monooxygenase.</title>
        <authorList>
            <person name="Vekeman B."/>
            <person name="Kerckhof F.M."/>
            <person name="Cremers G."/>
            <person name="de Vos P."/>
            <person name="Vandamme P."/>
            <person name="Boon N."/>
            <person name="Op den Camp H.J."/>
            <person name="Heylen K."/>
        </authorList>
    </citation>
    <scope>NUCLEOTIDE SEQUENCE [LARGE SCALE GENOMIC DNA]</scope>
    <source>
        <strain evidence="3 4">R-67177</strain>
    </source>
</reference>